<organism evidence="1 2">
    <name type="scientific">Striga asiatica</name>
    <name type="common">Asiatic witchweed</name>
    <name type="synonym">Buchnera asiatica</name>
    <dbReference type="NCBI Taxonomy" id="4170"/>
    <lineage>
        <taxon>Eukaryota</taxon>
        <taxon>Viridiplantae</taxon>
        <taxon>Streptophyta</taxon>
        <taxon>Embryophyta</taxon>
        <taxon>Tracheophyta</taxon>
        <taxon>Spermatophyta</taxon>
        <taxon>Magnoliopsida</taxon>
        <taxon>eudicotyledons</taxon>
        <taxon>Gunneridae</taxon>
        <taxon>Pentapetalae</taxon>
        <taxon>asterids</taxon>
        <taxon>lamiids</taxon>
        <taxon>Lamiales</taxon>
        <taxon>Orobanchaceae</taxon>
        <taxon>Buchnereae</taxon>
        <taxon>Striga</taxon>
    </lineage>
</organism>
<accession>A0A5A7PNB0</accession>
<keyword evidence="2" id="KW-1185">Reference proteome</keyword>
<protein>
    <submittedName>
        <fullName evidence="1">cAMP-regulated phosphoprotein 19-related protein</fullName>
    </submittedName>
</protein>
<name>A0A5A7PNB0_STRAF</name>
<proteinExistence type="predicted"/>
<dbReference type="Proteomes" id="UP000325081">
    <property type="component" value="Unassembled WGS sequence"/>
</dbReference>
<reference evidence="2" key="1">
    <citation type="journal article" date="2019" name="Curr. Biol.">
        <title>Genome Sequence of Striga asiatica Provides Insight into the Evolution of Plant Parasitism.</title>
        <authorList>
            <person name="Yoshida S."/>
            <person name="Kim S."/>
            <person name="Wafula E.K."/>
            <person name="Tanskanen J."/>
            <person name="Kim Y.M."/>
            <person name="Honaas L."/>
            <person name="Yang Z."/>
            <person name="Spallek T."/>
            <person name="Conn C.E."/>
            <person name="Ichihashi Y."/>
            <person name="Cheong K."/>
            <person name="Cui S."/>
            <person name="Der J.P."/>
            <person name="Gundlach H."/>
            <person name="Jiao Y."/>
            <person name="Hori C."/>
            <person name="Ishida J.K."/>
            <person name="Kasahara H."/>
            <person name="Kiba T."/>
            <person name="Kim M.S."/>
            <person name="Koo N."/>
            <person name="Laohavisit A."/>
            <person name="Lee Y.H."/>
            <person name="Lumba S."/>
            <person name="McCourt P."/>
            <person name="Mortimer J.C."/>
            <person name="Mutuku J.M."/>
            <person name="Nomura T."/>
            <person name="Sasaki-Sekimoto Y."/>
            <person name="Seto Y."/>
            <person name="Wang Y."/>
            <person name="Wakatake T."/>
            <person name="Sakakibara H."/>
            <person name="Demura T."/>
            <person name="Yamaguchi S."/>
            <person name="Yoneyama K."/>
            <person name="Manabe R.I."/>
            <person name="Nelson D.C."/>
            <person name="Schulman A.H."/>
            <person name="Timko M.P."/>
            <person name="dePamphilis C.W."/>
            <person name="Choi D."/>
            <person name="Shirasu K."/>
        </authorList>
    </citation>
    <scope>NUCLEOTIDE SEQUENCE [LARGE SCALE GENOMIC DNA]</scope>
    <source>
        <strain evidence="2">cv. UVA1</strain>
    </source>
</reference>
<evidence type="ECO:0000313" key="2">
    <source>
        <dbReference type="Proteomes" id="UP000325081"/>
    </source>
</evidence>
<gene>
    <name evidence="1" type="ORF">STAS_10583</name>
</gene>
<comment type="caution">
    <text evidence="1">The sequence shown here is derived from an EMBL/GenBank/DDBJ whole genome shotgun (WGS) entry which is preliminary data.</text>
</comment>
<dbReference type="AlphaFoldDB" id="A0A5A7PNB0"/>
<sequence>MAEFKTATANRQLLVHPLHIQFVYRHSLQPRDAQFERGRKYFLHLGVKSRQIVQSVVTGPELAYFKLAFLTHFIKIAKFRIRTFYIHNITGYLRFIERGISKIIDLGLNFLYSGWIFREQQPADLGQVSSAHFEQHTVFWISFLTGCLETLCLSESPFYNFLYSGLIFREKQPADLGQVSSAHFEQHTVFWISFLTGFLKRSPHRPRRPFCTRDRTGNTSRTPVPRKKSLNYLLDVDPYCCYH</sequence>
<evidence type="ECO:0000313" key="1">
    <source>
        <dbReference type="EMBL" id="GER34363.1"/>
    </source>
</evidence>
<dbReference type="EMBL" id="BKCP01004872">
    <property type="protein sequence ID" value="GER34363.1"/>
    <property type="molecule type" value="Genomic_DNA"/>
</dbReference>